<gene>
    <name evidence="1" type="ORF">A2042_01815</name>
</gene>
<accession>A0A1F7RPN2</accession>
<proteinExistence type="predicted"/>
<dbReference type="CDD" id="cd24049">
    <property type="entry name" value="ASKHA_NBD_PilM"/>
    <property type="match status" value="1"/>
</dbReference>
<evidence type="ECO:0000313" key="2">
    <source>
        <dbReference type="Proteomes" id="UP000178526"/>
    </source>
</evidence>
<evidence type="ECO:0008006" key="3">
    <source>
        <dbReference type="Google" id="ProtNLM"/>
    </source>
</evidence>
<dbReference type="EMBL" id="MGDB01000023">
    <property type="protein sequence ID" value="OGL42857.1"/>
    <property type="molecule type" value="Genomic_DNA"/>
</dbReference>
<sequence length="532" mass="59996">MAKTVLGIDIGSNSIKFVQLTKSFRGQATARFLEKPIPSSLPDAQATDSIIPEWNTDLAKIIKDSIEEKRFTSDEYITSLPSKLIMVREVKLPFKEAAKIRQVIKFEIEQSLPFPPEEVVVDFLVSDENQENALITAFCLHKRNLSNHLSILNAAGIEPKVITIDSFPILRALKESVLNLEGVIVHIDLGAKNTTVNIFRGGEFAYTRAIPKAGNFITTKIKNRFEISFEEAETLKKDPVVDLTSPYISDTVQIISKALEEIATEISYTINSFRVKKGEYPVNKILLSGGTSSLKGVAQFLGNKLNSNVSLFLPKSFFEVSGIEQEQAINTPIFHISLGLAALETDDEIRRINLRREEYVFKSIDKKVKNNIKYAAGLLGAIIVLSGFNLTFDLFQKKNENKDVEKRIMSIYREMLPTGNVVNEVVQAEQYIGKVKEEFRKFQQIMETKSTPLEVMRELSTTIPKDFQVKILNLSLREKKLEIKGEAANLESVDKLQNMLKLSPLFKDIKISSIQMNQIQNIAEFTLDIELN</sequence>
<organism evidence="1 2">
    <name type="scientific">Candidatus Schekmanbacteria bacterium GWA2_38_11</name>
    <dbReference type="NCBI Taxonomy" id="1817876"/>
    <lineage>
        <taxon>Bacteria</taxon>
        <taxon>Candidatus Schekmaniibacteriota</taxon>
    </lineage>
</organism>
<name>A0A1F7RPN2_9BACT</name>
<evidence type="ECO:0000313" key="1">
    <source>
        <dbReference type="EMBL" id="OGL42857.1"/>
    </source>
</evidence>
<comment type="caution">
    <text evidence="1">The sequence shown here is derived from an EMBL/GenBank/DDBJ whole genome shotgun (WGS) entry which is preliminary data.</text>
</comment>
<dbReference type="InterPro" id="IPR050696">
    <property type="entry name" value="FtsA/MreB"/>
</dbReference>
<dbReference type="Pfam" id="PF11104">
    <property type="entry name" value="PilM_2"/>
    <property type="match status" value="1"/>
</dbReference>
<dbReference type="SUPFAM" id="SSF53067">
    <property type="entry name" value="Actin-like ATPase domain"/>
    <property type="match status" value="2"/>
</dbReference>
<dbReference type="Pfam" id="PF05137">
    <property type="entry name" value="PilN"/>
    <property type="match status" value="1"/>
</dbReference>
<reference evidence="1 2" key="1">
    <citation type="journal article" date="2016" name="Nat. Commun.">
        <title>Thousands of microbial genomes shed light on interconnected biogeochemical processes in an aquifer system.</title>
        <authorList>
            <person name="Anantharaman K."/>
            <person name="Brown C.T."/>
            <person name="Hug L.A."/>
            <person name="Sharon I."/>
            <person name="Castelle C.J."/>
            <person name="Probst A.J."/>
            <person name="Thomas B.C."/>
            <person name="Singh A."/>
            <person name="Wilkins M.J."/>
            <person name="Karaoz U."/>
            <person name="Brodie E.L."/>
            <person name="Williams K.H."/>
            <person name="Hubbard S.S."/>
            <person name="Banfield J.F."/>
        </authorList>
    </citation>
    <scope>NUCLEOTIDE SEQUENCE [LARGE SCALE GENOMIC DNA]</scope>
</reference>
<dbReference type="Gene3D" id="3.30.1490.300">
    <property type="match status" value="1"/>
</dbReference>
<dbReference type="NCBIfam" id="TIGR01175">
    <property type="entry name" value="pilM"/>
    <property type="match status" value="1"/>
</dbReference>
<dbReference type="InterPro" id="IPR043129">
    <property type="entry name" value="ATPase_NBD"/>
</dbReference>
<dbReference type="InterPro" id="IPR005883">
    <property type="entry name" value="PilM"/>
</dbReference>
<dbReference type="InterPro" id="IPR007813">
    <property type="entry name" value="PilN"/>
</dbReference>
<protein>
    <recommendedName>
        <fullName evidence="3">SHS2 domain-containing protein</fullName>
    </recommendedName>
</protein>
<dbReference type="AlphaFoldDB" id="A0A1F7RPN2"/>
<dbReference type="PANTHER" id="PTHR32432:SF3">
    <property type="entry name" value="ETHANOLAMINE UTILIZATION PROTEIN EUTJ"/>
    <property type="match status" value="1"/>
</dbReference>
<dbReference type="PANTHER" id="PTHR32432">
    <property type="entry name" value="CELL DIVISION PROTEIN FTSA-RELATED"/>
    <property type="match status" value="1"/>
</dbReference>
<dbReference type="Gene3D" id="3.30.420.40">
    <property type="match status" value="2"/>
</dbReference>
<dbReference type="Proteomes" id="UP000178526">
    <property type="component" value="Unassembled WGS sequence"/>
</dbReference>